<proteinExistence type="inferred from homology"/>
<dbReference type="InterPro" id="IPR051545">
    <property type="entry name" value="NAD(P)H_dehydrogenase_qn"/>
</dbReference>
<sequence length="200" mass="21779">MADVLVIDGHPNHTSLCAALAQSHAEGLRAGGASVEVLALRDLAFDPVLHVDYHAQQALEPDLQRAQAAIKAARRVVVLTPLWWGSIPALLKGFFDRTLERGWAYRYLPNGMPEGLLAGRSARVILTTDSPGYYLRFIQGDPTIKALVRSTLKFCGLRPVDVTRIGPVHKADAPQRERWLAEVKSTGQADAGRLPAASQD</sequence>
<comment type="similarity">
    <text evidence="1">Belongs to the NAD(P)H dehydrogenase (quinone) family.</text>
</comment>
<dbReference type="RefSeq" id="WP_284306344.1">
    <property type="nucleotide sequence ID" value="NZ_BSPB01000002.1"/>
</dbReference>
<reference evidence="5" key="1">
    <citation type="journal article" date="2019" name="Int. J. Syst. Evol. Microbiol.">
        <title>The Global Catalogue of Microorganisms (GCM) 10K type strain sequencing project: providing services to taxonomists for standard genome sequencing and annotation.</title>
        <authorList>
            <consortium name="The Broad Institute Genomics Platform"/>
            <consortium name="The Broad Institute Genome Sequencing Center for Infectious Disease"/>
            <person name="Wu L."/>
            <person name="Ma J."/>
        </authorList>
    </citation>
    <scope>NUCLEOTIDE SEQUENCE [LARGE SCALE GENOMIC DNA]</scope>
    <source>
        <strain evidence="5">NBRC 109341</strain>
    </source>
</reference>
<dbReference type="EMBL" id="BSPB01000002">
    <property type="protein sequence ID" value="GLS12852.1"/>
    <property type="molecule type" value="Genomic_DNA"/>
</dbReference>
<dbReference type="InterPro" id="IPR003680">
    <property type="entry name" value="Flavodoxin_fold"/>
</dbReference>
<protein>
    <submittedName>
        <fullName evidence="4">NAD(P)H dehydrogenase</fullName>
    </submittedName>
</protein>
<comment type="caution">
    <text evidence="4">The sequence shown here is derived from an EMBL/GenBank/DDBJ whole genome shotgun (WGS) entry which is preliminary data.</text>
</comment>
<evidence type="ECO:0000256" key="1">
    <source>
        <dbReference type="ARBA" id="ARBA00006252"/>
    </source>
</evidence>
<evidence type="ECO:0000256" key="2">
    <source>
        <dbReference type="ARBA" id="ARBA00023002"/>
    </source>
</evidence>
<feature type="domain" description="Flavodoxin-like fold" evidence="3">
    <location>
        <begin position="4"/>
        <end position="182"/>
    </location>
</feature>
<dbReference type="Pfam" id="PF02525">
    <property type="entry name" value="Flavodoxin_2"/>
    <property type="match status" value="1"/>
</dbReference>
<dbReference type="Proteomes" id="UP001156903">
    <property type="component" value="Unassembled WGS sequence"/>
</dbReference>
<evidence type="ECO:0000313" key="5">
    <source>
        <dbReference type="Proteomes" id="UP001156903"/>
    </source>
</evidence>
<organism evidence="4 5">
    <name type="scientific">Hydrogenophaga electricum</name>
    <dbReference type="NCBI Taxonomy" id="1230953"/>
    <lineage>
        <taxon>Bacteria</taxon>
        <taxon>Pseudomonadati</taxon>
        <taxon>Pseudomonadota</taxon>
        <taxon>Betaproteobacteria</taxon>
        <taxon>Burkholderiales</taxon>
        <taxon>Comamonadaceae</taxon>
        <taxon>Hydrogenophaga</taxon>
    </lineage>
</organism>
<dbReference type="Gene3D" id="3.40.50.360">
    <property type="match status" value="1"/>
</dbReference>
<dbReference type="PANTHER" id="PTHR10204:SF34">
    <property type="entry name" value="NAD(P)H DEHYDROGENASE [QUINONE] 1 ISOFORM 1"/>
    <property type="match status" value="1"/>
</dbReference>
<evidence type="ECO:0000313" key="4">
    <source>
        <dbReference type="EMBL" id="GLS12852.1"/>
    </source>
</evidence>
<keyword evidence="2" id="KW-0560">Oxidoreductase</keyword>
<evidence type="ECO:0000259" key="3">
    <source>
        <dbReference type="Pfam" id="PF02525"/>
    </source>
</evidence>
<dbReference type="InterPro" id="IPR029039">
    <property type="entry name" value="Flavoprotein-like_sf"/>
</dbReference>
<dbReference type="SUPFAM" id="SSF52218">
    <property type="entry name" value="Flavoproteins"/>
    <property type="match status" value="1"/>
</dbReference>
<name>A0ABQ6C3S8_9BURK</name>
<keyword evidence="5" id="KW-1185">Reference proteome</keyword>
<dbReference type="PANTHER" id="PTHR10204">
    <property type="entry name" value="NAD P H OXIDOREDUCTASE-RELATED"/>
    <property type="match status" value="1"/>
</dbReference>
<gene>
    <name evidence="4" type="ORF">GCM10007935_02800</name>
</gene>
<accession>A0ABQ6C3S8</accession>